<feature type="region of interest" description="Disordered" evidence="1">
    <location>
        <begin position="1"/>
        <end position="166"/>
    </location>
</feature>
<evidence type="ECO:0000313" key="2">
    <source>
        <dbReference type="EMBL" id="KAF9448514.1"/>
    </source>
</evidence>
<protein>
    <submittedName>
        <fullName evidence="2">Uncharacterized protein</fullName>
    </submittedName>
</protein>
<keyword evidence="3" id="KW-1185">Reference proteome</keyword>
<dbReference type="EMBL" id="MU151158">
    <property type="protein sequence ID" value="KAF9448514.1"/>
    <property type="molecule type" value="Genomic_DNA"/>
</dbReference>
<feature type="compositionally biased region" description="Polar residues" evidence="1">
    <location>
        <begin position="36"/>
        <end position="48"/>
    </location>
</feature>
<comment type="caution">
    <text evidence="2">The sequence shown here is derived from an EMBL/GenBank/DDBJ whole genome shotgun (WGS) entry which is preliminary data.</text>
</comment>
<gene>
    <name evidence="2" type="ORF">P691DRAFT_780825</name>
</gene>
<proteinExistence type="predicted"/>
<dbReference type="Proteomes" id="UP000807342">
    <property type="component" value="Unassembled WGS sequence"/>
</dbReference>
<evidence type="ECO:0000256" key="1">
    <source>
        <dbReference type="SAM" id="MobiDB-lite"/>
    </source>
</evidence>
<feature type="compositionally biased region" description="Polar residues" evidence="1">
    <location>
        <begin position="76"/>
        <end position="87"/>
    </location>
</feature>
<accession>A0A9P5XDX2</accession>
<organism evidence="2 3">
    <name type="scientific">Macrolepiota fuliginosa MF-IS2</name>
    <dbReference type="NCBI Taxonomy" id="1400762"/>
    <lineage>
        <taxon>Eukaryota</taxon>
        <taxon>Fungi</taxon>
        <taxon>Dikarya</taxon>
        <taxon>Basidiomycota</taxon>
        <taxon>Agaricomycotina</taxon>
        <taxon>Agaricomycetes</taxon>
        <taxon>Agaricomycetidae</taxon>
        <taxon>Agaricales</taxon>
        <taxon>Agaricineae</taxon>
        <taxon>Agaricaceae</taxon>
        <taxon>Macrolepiota</taxon>
    </lineage>
</organism>
<feature type="compositionally biased region" description="Polar residues" evidence="1">
    <location>
        <begin position="19"/>
        <end position="29"/>
    </location>
</feature>
<sequence>MIRLGYDDLPTSAIRGTLSGPSELQQPSEHTAVLDDSSSGILSNSCDATPTVGPLEATSHSTKEIQELPAKRVARESQSPSFTQSAKKSFPDRLGSGPNPQDELATKAPELSTTDGPPQLPSTRLSPLATPMATASSSQQQDKQKKETTQGDIDDGWEESLGDKRLNEAEREAALARDPFSASFGPHSVVCAKCGVTIQLNQKEERRYYLSLWKRHRRMHLRNGDRLYD</sequence>
<evidence type="ECO:0000313" key="3">
    <source>
        <dbReference type="Proteomes" id="UP000807342"/>
    </source>
</evidence>
<feature type="compositionally biased region" description="Polar residues" evidence="1">
    <location>
        <begin position="111"/>
        <end position="125"/>
    </location>
</feature>
<reference evidence="2" key="1">
    <citation type="submission" date="2020-11" db="EMBL/GenBank/DDBJ databases">
        <authorList>
            <consortium name="DOE Joint Genome Institute"/>
            <person name="Ahrendt S."/>
            <person name="Riley R."/>
            <person name="Andreopoulos W."/>
            <person name="Labutti K."/>
            <person name="Pangilinan J."/>
            <person name="Ruiz-Duenas F.J."/>
            <person name="Barrasa J.M."/>
            <person name="Sanchez-Garcia M."/>
            <person name="Camarero S."/>
            <person name="Miyauchi S."/>
            <person name="Serrano A."/>
            <person name="Linde D."/>
            <person name="Babiker R."/>
            <person name="Drula E."/>
            <person name="Ayuso-Fernandez I."/>
            <person name="Pacheco R."/>
            <person name="Padilla G."/>
            <person name="Ferreira P."/>
            <person name="Barriuso J."/>
            <person name="Kellner H."/>
            <person name="Castanera R."/>
            <person name="Alfaro M."/>
            <person name="Ramirez L."/>
            <person name="Pisabarro A.G."/>
            <person name="Kuo A."/>
            <person name="Tritt A."/>
            <person name="Lipzen A."/>
            <person name="He G."/>
            <person name="Yan M."/>
            <person name="Ng V."/>
            <person name="Cullen D."/>
            <person name="Martin F."/>
            <person name="Rosso M.-N."/>
            <person name="Henrissat B."/>
            <person name="Hibbett D."/>
            <person name="Martinez A.T."/>
            <person name="Grigoriev I.V."/>
        </authorList>
    </citation>
    <scope>NUCLEOTIDE SEQUENCE</scope>
    <source>
        <strain evidence="2">MF-IS2</strain>
    </source>
</reference>
<feature type="compositionally biased region" description="Basic and acidic residues" evidence="1">
    <location>
        <begin position="61"/>
        <end position="75"/>
    </location>
</feature>
<dbReference type="AlphaFoldDB" id="A0A9P5XDX2"/>
<name>A0A9P5XDX2_9AGAR</name>